<protein>
    <recommendedName>
        <fullName evidence="4">Lipoprotein</fullName>
    </recommendedName>
</protein>
<sequence>MRGRIPSAAVLLSLASACSPAAEQPQAEDGAQMIECALGEGSNFGPDCLVERAETDGKRLLIVRHPTGGFRRFEQTDDGRGMAEVDGADTSIRRIDGEMLELTVAEDRYRFPVRLRGVQSRGMDGSAE</sequence>
<dbReference type="OrthoDB" id="5402191at2"/>
<dbReference type="EMBL" id="WTYP01000001">
    <property type="protein sequence ID" value="MXP46489.1"/>
    <property type="molecule type" value="Genomic_DNA"/>
</dbReference>
<accession>A0A6I4UX51</accession>
<name>A0A6I4UX51_9SPHN</name>
<dbReference type="RefSeq" id="WP_160729715.1">
    <property type="nucleotide sequence ID" value="NZ_WTYP01000001.1"/>
</dbReference>
<reference evidence="2 3" key="1">
    <citation type="submission" date="2019-12" db="EMBL/GenBank/DDBJ databases">
        <title>Genomic-based taxomic classification of the family Erythrobacteraceae.</title>
        <authorList>
            <person name="Xu L."/>
        </authorList>
    </citation>
    <scope>NUCLEOTIDE SEQUENCE [LARGE SCALE GENOMIC DNA]</scope>
    <source>
        <strain evidence="2 3">SW-109</strain>
    </source>
</reference>
<dbReference type="AlphaFoldDB" id="A0A6I4UX51"/>
<evidence type="ECO:0000313" key="3">
    <source>
        <dbReference type="Proteomes" id="UP000471435"/>
    </source>
</evidence>
<proteinExistence type="predicted"/>
<keyword evidence="1" id="KW-0732">Signal</keyword>
<evidence type="ECO:0008006" key="4">
    <source>
        <dbReference type="Google" id="ProtNLM"/>
    </source>
</evidence>
<organism evidence="2 3">
    <name type="scientific">Pontixanthobacter luteolus</name>
    <dbReference type="NCBI Taxonomy" id="295089"/>
    <lineage>
        <taxon>Bacteria</taxon>
        <taxon>Pseudomonadati</taxon>
        <taxon>Pseudomonadota</taxon>
        <taxon>Alphaproteobacteria</taxon>
        <taxon>Sphingomonadales</taxon>
        <taxon>Erythrobacteraceae</taxon>
        <taxon>Pontixanthobacter</taxon>
    </lineage>
</organism>
<feature type="chain" id="PRO_5026284644" description="Lipoprotein" evidence="1">
    <location>
        <begin position="22"/>
        <end position="128"/>
    </location>
</feature>
<feature type="signal peptide" evidence="1">
    <location>
        <begin position="1"/>
        <end position="21"/>
    </location>
</feature>
<dbReference type="Proteomes" id="UP000471435">
    <property type="component" value="Unassembled WGS sequence"/>
</dbReference>
<gene>
    <name evidence="2" type="ORF">GRI43_03650</name>
</gene>
<evidence type="ECO:0000313" key="2">
    <source>
        <dbReference type="EMBL" id="MXP46489.1"/>
    </source>
</evidence>
<comment type="caution">
    <text evidence="2">The sequence shown here is derived from an EMBL/GenBank/DDBJ whole genome shotgun (WGS) entry which is preliminary data.</text>
</comment>
<evidence type="ECO:0000256" key="1">
    <source>
        <dbReference type="SAM" id="SignalP"/>
    </source>
</evidence>
<dbReference type="PROSITE" id="PS51257">
    <property type="entry name" value="PROKAR_LIPOPROTEIN"/>
    <property type="match status" value="1"/>
</dbReference>
<keyword evidence="3" id="KW-1185">Reference proteome</keyword>